<keyword evidence="3" id="KW-0716">Sensory transduction</keyword>
<evidence type="ECO:0000256" key="1">
    <source>
        <dbReference type="ARBA" id="ARBA00004651"/>
    </source>
</evidence>
<dbReference type="GO" id="GO:0007165">
    <property type="term" value="P:signal transduction"/>
    <property type="evidence" value="ECO:0007669"/>
    <property type="project" value="UniProtKB-KW"/>
</dbReference>
<keyword evidence="8" id="KW-0675">Receptor</keyword>
<keyword evidence="7 10" id="KW-0472">Membrane</keyword>
<gene>
    <name evidence="11" type="ORF">HHI36_003654</name>
</gene>
<dbReference type="EMBL" id="JABFTP020000185">
    <property type="protein sequence ID" value="KAL3289220.1"/>
    <property type="molecule type" value="Genomic_DNA"/>
</dbReference>
<evidence type="ECO:0000313" key="11">
    <source>
        <dbReference type="EMBL" id="KAL3289220.1"/>
    </source>
</evidence>
<comment type="subcellular location">
    <subcellularLocation>
        <location evidence="1">Cell membrane</location>
        <topology evidence="1">Multi-pass membrane protein</topology>
    </subcellularLocation>
</comment>
<evidence type="ECO:0000256" key="5">
    <source>
        <dbReference type="ARBA" id="ARBA00022725"/>
    </source>
</evidence>
<dbReference type="GO" id="GO:0007608">
    <property type="term" value="P:sensory perception of smell"/>
    <property type="evidence" value="ECO:0007669"/>
    <property type="project" value="UniProtKB-KW"/>
</dbReference>
<evidence type="ECO:0000256" key="4">
    <source>
        <dbReference type="ARBA" id="ARBA00022692"/>
    </source>
</evidence>
<name>A0ABD2PFH2_9CUCU</name>
<keyword evidence="9" id="KW-0807">Transducer</keyword>
<dbReference type="InterPro" id="IPR004117">
    <property type="entry name" value="7tm6_olfct_rcpt"/>
</dbReference>
<keyword evidence="4 10" id="KW-0812">Transmembrane</keyword>
<evidence type="ECO:0000256" key="7">
    <source>
        <dbReference type="ARBA" id="ARBA00023136"/>
    </source>
</evidence>
<organism evidence="11 12">
    <name type="scientific">Cryptolaemus montrouzieri</name>
    <dbReference type="NCBI Taxonomy" id="559131"/>
    <lineage>
        <taxon>Eukaryota</taxon>
        <taxon>Metazoa</taxon>
        <taxon>Ecdysozoa</taxon>
        <taxon>Arthropoda</taxon>
        <taxon>Hexapoda</taxon>
        <taxon>Insecta</taxon>
        <taxon>Pterygota</taxon>
        <taxon>Neoptera</taxon>
        <taxon>Endopterygota</taxon>
        <taxon>Coleoptera</taxon>
        <taxon>Polyphaga</taxon>
        <taxon>Cucujiformia</taxon>
        <taxon>Coccinelloidea</taxon>
        <taxon>Coccinellidae</taxon>
        <taxon>Scymninae</taxon>
        <taxon>Scymnini</taxon>
        <taxon>Cryptolaemus</taxon>
    </lineage>
</organism>
<dbReference type="Proteomes" id="UP001516400">
    <property type="component" value="Unassembled WGS sequence"/>
</dbReference>
<dbReference type="PANTHER" id="PTHR21137:SF35">
    <property type="entry name" value="ODORANT RECEPTOR 19A-RELATED"/>
    <property type="match status" value="1"/>
</dbReference>
<evidence type="ECO:0000256" key="8">
    <source>
        <dbReference type="ARBA" id="ARBA00023170"/>
    </source>
</evidence>
<dbReference type="PANTHER" id="PTHR21137">
    <property type="entry name" value="ODORANT RECEPTOR"/>
    <property type="match status" value="1"/>
</dbReference>
<proteinExistence type="predicted"/>
<comment type="caution">
    <text evidence="11">The sequence shown here is derived from an EMBL/GenBank/DDBJ whole genome shotgun (WGS) entry which is preliminary data.</text>
</comment>
<evidence type="ECO:0000256" key="2">
    <source>
        <dbReference type="ARBA" id="ARBA00022475"/>
    </source>
</evidence>
<sequence>MLISYLMCMTTQLFIFSWFGQILTIQSQELIRSSYMGNWYKSTPKVRKILFIFLERCKRPVELSAAKFFSLSLASFITILKSSYSYFAVLRSVYMKKMD</sequence>
<evidence type="ECO:0000256" key="9">
    <source>
        <dbReference type="ARBA" id="ARBA00023224"/>
    </source>
</evidence>
<dbReference type="GO" id="GO:0005886">
    <property type="term" value="C:plasma membrane"/>
    <property type="evidence" value="ECO:0007669"/>
    <property type="project" value="UniProtKB-SubCell"/>
</dbReference>
<dbReference type="AlphaFoldDB" id="A0ABD2PFH2"/>
<keyword evidence="6 10" id="KW-1133">Transmembrane helix</keyword>
<dbReference type="Pfam" id="PF02949">
    <property type="entry name" value="7tm_6"/>
    <property type="match status" value="1"/>
</dbReference>
<evidence type="ECO:0000313" key="12">
    <source>
        <dbReference type="Proteomes" id="UP001516400"/>
    </source>
</evidence>
<keyword evidence="2" id="KW-1003">Cell membrane</keyword>
<reference evidence="11 12" key="1">
    <citation type="journal article" date="2021" name="BMC Biol.">
        <title>Horizontally acquired antibacterial genes associated with adaptive radiation of ladybird beetles.</title>
        <authorList>
            <person name="Li H.S."/>
            <person name="Tang X.F."/>
            <person name="Huang Y.H."/>
            <person name="Xu Z.Y."/>
            <person name="Chen M.L."/>
            <person name="Du X.Y."/>
            <person name="Qiu B.Y."/>
            <person name="Chen P.T."/>
            <person name="Zhang W."/>
            <person name="Slipinski A."/>
            <person name="Escalona H.E."/>
            <person name="Waterhouse R.M."/>
            <person name="Zwick A."/>
            <person name="Pang H."/>
        </authorList>
    </citation>
    <scope>NUCLEOTIDE SEQUENCE [LARGE SCALE GENOMIC DNA]</scope>
    <source>
        <strain evidence="11">SYSU2018</strain>
    </source>
</reference>
<feature type="transmembrane region" description="Helical" evidence="10">
    <location>
        <begin position="68"/>
        <end position="89"/>
    </location>
</feature>
<accession>A0ABD2PFH2</accession>
<protein>
    <submittedName>
        <fullName evidence="11">Uncharacterized protein</fullName>
    </submittedName>
</protein>
<keyword evidence="12" id="KW-1185">Reference proteome</keyword>
<evidence type="ECO:0000256" key="6">
    <source>
        <dbReference type="ARBA" id="ARBA00022989"/>
    </source>
</evidence>
<evidence type="ECO:0000256" key="3">
    <source>
        <dbReference type="ARBA" id="ARBA00022606"/>
    </source>
</evidence>
<evidence type="ECO:0000256" key="10">
    <source>
        <dbReference type="SAM" id="Phobius"/>
    </source>
</evidence>
<keyword evidence="5" id="KW-0552">Olfaction</keyword>